<comment type="subcellular location">
    <subcellularLocation>
        <location evidence="1">Cell membrane</location>
        <topology evidence="1">Lipid-anchor</topology>
    </subcellularLocation>
</comment>
<evidence type="ECO:0000313" key="9">
    <source>
        <dbReference type="EMBL" id="MCL7748418.1"/>
    </source>
</evidence>
<reference evidence="9" key="1">
    <citation type="submission" date="2022-02" db="EMBL/GenBank/DDBJ databases">
        <title>Halalkalibacter sp. nov. isolated from Lonar Lake, India.</title>
        <authorList>
            <person name="Joshi A."/>
            <person name="Thite S."/>
            <person name="Lodha T."/>
        </authorList>
    </citation>
    <scope>NUCLEOTIDE SEQUENCE</scope>
    <source>
        <strain evidence="9">MEB205</strain>
    </source>
</reference>
<evidence type="ECO:0000256" key="3">
    <source>
        <dbReference type="ARBA" id="ARBA00022475"/>
    </source>
</evidence>
<dbReference type="RefSeq" id="WP_250097309.1">
    <property type="nucleotide sequence ID" value="NZ_JAKRYL010000015.1"/>
</dbReference>
<gene>
    <name evidence="9" type="ORF">MF646_14910</name>
</gene>
<comment type="similarity">
    <text evidence="2">Belongs to the BMP lipoprotein family.</text>
</comment>
<dbReference type="GO" id="GO:0005886">
    <property type="term" value="C:plasma membrane"/>
    <property type="evidence" value="ECO:0007669"/>
    <property type="project" value="UniProtKB-SubCell"/>
</dbReference>
<evidence type="ECO:0000256" key="5">
    <source>
        <dbReference type="ARBA" id="ARBA00023136"/>
    </source>
</evidence>
<dbReference type="Proteomes" id="UP001139150">
    <property type="component" value="Unassembled WGS sequence"/>
</dbReference>
<dbReference type="InterPro" id="IPR028082">
    <property type="entry name" value="Peripla_BP_I"/>
</dbReference>
<proteinExistence type="inferred from homology"/>
<keyword evidence="5 7" id="KW-0472">Membrane</keyword>
<dbReference type="EMBL" id="JAKRYL010000015">
    <property type="protein sequence ID" value="MCL7748418.1"/>
    <property type="molecule type" value="Genomic_DNA"/>
</dbReference>
<dbReference type="InterPro" id="IPR050957">
    <property type="entry name" value="BMP_lipoprotein"/>
</dbReference>
<dbReference type="AlphaFoldDB" id="A0A9X2I648"/>
<protein>
    <submittedName>
        <fullName evidence="9">BMP family ABC transporter substrate-binding protein</fullName>
    </submittedName>
</protein>
<dbReference type="SUPFAM" id="SSF53822">
    <property type="entry name" value="Periplasmic binding protein-like I"/>
    <property type="match status" value="1"/>
</dbReference>
<name>A0A9X2I648_9BACI</name>
<dbReference type="PANTHER" id="PTHR34296">
    <property type="entry name" value="TRANSCRIPTIONAL ACTIVATOR PROTEIN MED"/>
    <property type="match status" value="1"/>
</dbReference>
<dbReference type="Pfam" id="PF02608">
    <property type="entry name" value="Bmp"/>
    <property type="match status" value="1"/>
</dbReference>
<keyword evidence="7" id="KW-0812">Transmembrane</keyword>
<organism evidence="9 10">
    <name type="scientific">Halalkalibacter alkaliphilus</name>
    <dbReference type="NCBI Taxonomy" id="2917993"/>
    <lineage>
        <taxon>Bacteria</taxon>
        <taxon>Bacillati</taxon>
        <taxon>Bacillota</taxon>
        <taxon>Bacilli</taxon>
        <taxon>Bacillales</taxon>
        <taxon>Bacillaceae</taxon>
        <taxon>Halalkalibacter</taxon>
    </lineage>
</organism>
<comment type="caution">
    <text evidence="9">The sequence shown here is derived from an EMBL/GenBank/DDBJ whole genome shotgun (WGS) entry which is preliminary data.</text>
</comment>
<accession>A0A9X2I648</accession>
<evidence type="ECO:0000256" key="1">
    <source>
        <dbReference type="ARBA" id="ARBA00004193"/>
    </source>
</evidence>
<keyword evidence="7" id="KW-1133">Transmembrane helix</keyword>
<feature type="domain" description="ABC transporter substrate-binding protein PnrA-like" evidence="8">
    <location>
        <begin position="47"/>
        <end position="327"/>
    </location>
</feature>
<sequence length="331" mass="37257">MQQQSKQSRILLLITMIVAILFICLLILRTSSLLYDSESVISNQDTVKVAIITSDQVNDQSWGGLAYKGQLKIEEKFPVTVSLYSEIYSDELIEATIKETIAENTEVIIGHGREFSNVFTKLAPMYMDTHFVTIHGTSEYENQSVYTFNQGNIEHIAALVASLKSKSKKVGIIDPIEARESKNDFKKGLSHYSPDALLYYQLVGSRDDGKRAVEILEEFIEEGVDVVYSKGNAFNRDVIEHAKKYDIYIIGYLDDQSYIAEDLVLTSVINDVSQAYVSIMEDFFSPDGIPTGTVMLTDQDGVYRLAPLGPMFSDQEKKLINSELEKIHQSE</sequence>
<evidence type="ECO:0000256" key="2">
    <source>
        <dbReference type="ARBA" id="ARBA00008610"/>
    </source>
</evidence>
<evidence type="ECO:0000313" key="10">
    <source>
        <dbReference type="Proteomes" id="UP001139150"/>
    </source>
</evidence>
<keyword evidence="6" id="KW-0449">Lipoprotein</keyword>
<evidence type="ECO:0000256" key="6">
    <source>
        <dbReference type="ARBA" id="ARBA00023288"/>
    </source>
</evidence>
<evidence type="ECO:0000256" key="7">
    <source>
        <dbReference type="SAM" id="Phobius"/>
    </source>
</evidence>
<evidence type="ECO:0000256" key="4">
    <source>
        <dbReference type="ARBA" id="ARBA00022729"/>
    </source>
</evidence>
<dbReference type="Gene3D" id="3.40.50.2300">
    <property type="match status" value="2"/>
</dbReference>
<evidence type="ECO:0000259" key="8">
    <source>
        <dbReference type="Pfam" id="PF02608"/>
    </source>
</evidence>
<feature type="transmembrane region" description="Helical" evidence="7">
    <location>
        <begin position="12"/>
        <end position="35"/>
    </location>
</feature>
<keyword evidence="10" id="KW-1185">Reference proteome</keyword>
<dbReference type="InterPro" id="IPR003760">
    <property type="entry name" value="PnrA-like"/>
</dbReference>
<keyword evidence="4" id="KW-0732">Signal</keyword>
<dbReference type="PANTHER" id="PTHR34296:SF2">
    <property type="entry name" value="ABC TRANSPORTER GUANOSINE-BINDING PROTEIN NUPN"/>
    <property type="match status" value="1"/>
</dbReference>
<keyword evidence="3" id="KW-1003">Cell membrane</keyword>